<proteinExistence type="predicted"/>
<keyword evidence="1" id="KW-0614">Plasmid</keyword>
<reference evidence="1" key="1">
    <citation type="submission" date="2021-08" db="EMBL/GenBank/DDBJ databases">
        <authorList>
            <person name="Nwanade C."/>
            <person name="Wang M."/>
            <person name="Masoudi A."/>
            <person name="Yu Z."/>
            <person name="Liu J."/>
        </authorList>
    </citation>
    <scope>NUCLEOTIDE SEQUENCE</scope>
    <source>
        <strain evidence="1">S122</strain>
        <plasmid evidence="1">unnamed1</plasmid>
    </source>
</reference>
<dbReference type="EMBL" id="CP081071">
    <property type="protein sequence ID" value="UWQ55963.1"/>
    <property type="molecule type" value="Genomic_DNA"/>
</dbReference>
<dbReference type="AlphaFoldDB" id="A0A9Q9HIW5"/>
<geneLocation type="plasmid" evidence="1 2">
    <name>unnamed1</name>
</geneLocation>
<sequence length="80" mass="8660">MNNGIKEIIESMGVRFGKPLSGYEPASLSLETCEGSMGEAGPEEKRVREQAVPVAQVEDAMGKTGVAYVWNTGELELSWI</sequence>
<organism evidence="1 2">
    <name type="scientific">Leisingera caerulea</name>
    <name type="common">Phaeobacter caeruleus</name>
    <dbReference type="NCBI Taxonomy" id="506591"/>
    <lineage>
        <taxon>Bacteria</taxon>
        <taxon>Pseudomonadati</taxon>
        <taxon>Pseudomonadota</taxon>
        <taxon>Alphaproteobacteria</taxon>
        <taxon>Rhodobacterales</taxon>
        <taxon>Roseobacteraceae</taxon>
        <taxon>Leisingera</taxon>
    </lineage>
</organism>
<name>A0A9Q9HIW5_LEICA</name>
<evidence type="ECO:0000313" key="1">
    <source>
        <dbReference type="EMBL" id="UWQ55963.1"/>
    </source>
</evidence>
<dbReference type="RefSeq" id="WP_259972748.1">
    <property type="nucleotide sequence ID" value="NZ_CP081071.1"/>
</dbReference>
<dbReference type="KEGG" id="lcae:K3721_19205"/>
<gene>
    <name evidence="1" type="ORF">K3721_19205</name>
</gene>
<dbReference type="Proteomes" id="UP001058713">
    <property type="component" value="Plasmid unnamed1"/>
</dbReference>
<protein>
    <submittedName>
        <fullName evidence="1">Uncharacterized protein</fullName>
    </submittedName>
</protein>
<evidence type="ECO:0000313" key="2">
    <source>
        <dbReference type="Proteomes" id="UP001058713"/>
    </source>
</evidence>
<accession>A0A9Q9HIW5</accession>